<dbReference type="AlphaFoldDB" id="A0A2N5UM02"/>
<sequence length="104" mass="11696">MVTVKGITHVAQHPRPSRFNNFHISSVHPISVVNNKLEFNYEVELDIITNTPQNKVAPIAQWPWALCPGREVVIFGNHIEGSDPDKINAIFIASLDELNHPGRH</sequence>
<evidence type="ECO:0000313" key="1">
    <source>
        <dbReference type="EMBL" id="PLW38803.1"/>
    </source>
</evidence>
<dbReference type="EMBL" id="PGCI01000123">
    <property type="protein sequence ID" value="PLW38803.1"/>
    <property type="molecule type" value="Genomic_DNA"/>
</dbReference>
<proteinExistence type="predicted"/>
<gene>
    <name evidence="1" type="ORF">PCASD_12578</name>
</gene>
<reference evidence="1 2" key="1">
    <citation type="submission" date="2017-11" db="EMBL/GenBank/DDBJ databases">
        <title>De novo assembly and phasing of dikaryotic genomes from two isolates of Puccinia coronata f. sp. avenae, the causal agent of oat crown rust.</title>
        <authorList>
            <person name="Miller M.E."/>
            <person name="Zhang Y."/>
            <person name="Omidvar V."/>
            <person name="Sperschneider J."/>
            <person name="Schwessinger B."/>
            <person name="Raley C."/>
            <person name="Palmer J.M."/>
            <person name="Garnica D."/>
            <person name="Upadhyaya N."/>
            <person name="Rathjen J."/>
            <person name="Taylor J.M."/>
            <person name="Park R.F."/>
            <person name="Dodds P.N."/>
            <person name="Hirsch C.D."/>
            <person name="Kianian S.F."/>
            <person name="Figueroa M."/>
        </authorList>
    </citation>
    <scope>NUCLEOTIDE SEQUENCE [LARGE SCALE GENOMIC DNA]</scope>
    <source>
        <strain evidence="1">12SD80</strain>
    </source>
</reference>
<comment type="caution">
    <text evidence="1">The sequence shown here is derived from an EMBL/GenBank/DDBJ whole genome shotgun (WGS) entry which is preliminary data.</text>
</comment>
<evidence type="ECO:0000313" key="2">
    <source>
        <dbReference type="Proteomes" id="UP000235392"/>
    </source>
</evidence>
<organism evidence="1 2">
    <name type="scientific">Puccinia coronata f. sp. avenae</name>
    <dbReference type="NCBI Taxonomy" id="200324"/>
    <lineage>
        <taxon>Eukaryota</taxon>
        <taxon>Fungi</taxon>
        <taxon>Dikarya</taxon>
        <taxon>Basidiomycota</taxon>
        <taxon>Pucciniomycotina</taxon>
        <taxon>Pucciniomycetes</taxon>
        <taxon>Pucciniales</taxon>
        <taxon>Pucciniaceae</taxon>
        <taxon>Puccinia</taxon>
    </lineage>
</organism>
<name>A0A2N5UM02_9BASI</name>
<protein>
    <submittedName>
        <fullName evidence="1">Uncharacterized protein</fullName>
    </submittedName>
</protein>
<dbReference type="Proteomes" id="UP000235392">
    <property type="component" value="Unassembled WGS sequence"/>
</dbReference>
<accession>A0A2N5UM02</accession>